<dbReference type="InterPro" id="IPR002797">
    <property type="entry name" value="Polysacc_synth"/>
</dbReference>
<feature type="transmembrane region" description="Helical" evidence="6">
    <location>
        <begin position="387"/>
        <end position="407"/>
    </location>
</feature>
<proteinExistence type="predicted"/>
<feature type="transmembrane region" description="Helical" evidence="6">
    <location>
        <begin position="443"/>
        <end position="463"/>
    </location>
</feature>
<evidence type="ECO:0000313" key="8">
    <source>
        <dbReference type="Proteomes" id="UP000183995"/>
    </source>
</evidence>
<keyword evidence="4 6" id="KW-1133">Transmembrane helix</keyword>
<evidence type="ECO:0000313" key="7">
    <source>
        <dbReference type="EMBL" id="SHI13466.1"/>
    </source>
</evidence>
<evidence type="ECO:0000256" key="5">
    <source>
        <dbReference type="ARBA" id="ARBA00023136"/>
    </source>
</evidence>
<feature type="transmembrane region" description="Helical" evidence="6">
    <location>
        <begin position="152"/>
        <end position="174"/>
    </location>
</feature>
<feature type="transmembrane region" description="Helical" evidence="6">
    <location>
        <begin position="94"/>
        <end position="114"/>
    </location>
</feature>
<evidence type="ECO:0000256" key="4">
    <source>
        <dbReference type="ARBA" id="ARBA00022989"/>
    </source>
</evidence>
<feature type="transmembrane region" description="Helical" evidence="6">
    <location>
        <begin position="219"/>
        <end position="236"/>
    </location>
</feature>
<keyword evidence="2" id="KW-1003">Cell membrane</keyword>
<evidence type="ECO:0000256" key="1">
    <source>
        <dbReference type="ARBA" id="ARBA00004651"/>
    </source>
</evidence>
<evidence type="ECO:0000256" key="6">
    <source>
        <dbReference type="SAM" id="Phobius"/>
    </source>
</evidence>
<dbReference type="PANTHER" id="PTHR30250">
    <property type="entry name" value="PST FAMILY PREDICTED COLANIC ACID TRANSPORTER"/>
    <property type="match status" value="1"/>
</dbReference>
<dbReference type="PANTHER" id="PTHR30250:SF11">
    <property type="entry name" value="O-ANTIGEN TRANSPORTER-RELATED"/>
    <property type="match status" value="1"/>
</dbReference>
<keyword evidence="8" id="KW-1185">Reference proteome</keyword>
<name>A0A1M5YNA0_9FIRM</name>
<evidence type="ECO:0000256" key="3">
    <source>
        <dbReference type="ARBA" id="ARBA00022692"/>
    </source>
</evidence>
<protein>
    <submittedName>
        <fullName evidence="7">Membrane protein involved in the export of O-antigen and teichoic acid</fullName>
    </submittedName>
</protein>
<feature type="transmembrane region" description="Helical" evidence="6">
    <location>
        <begin position="180"/>
        <end position="198"/>
    </location>
</feature>
<feature type="transmembrane region" description="Helical" evidence="6">
    <location>
        <begin position="64"/>
        <end position="82"/>
    </location>
</feature>
<feature type="transmembrane region" description="Helical" evidence="6">
    <location>
        <begin position="262"/>
        <end position="282"/>
    </location>
</feature>
<gene>
    <name evidence="7" type="ORF">SAMN02745823_02695</name>
</gene>
<feature type="transmembrane region" description="Helical" evidence="6">
    <location>
        <begin position="23"/>
        <end position="44"/>
    </location>
</feature>
<feature type="transmembrane region" description="Helical" evidence="6">
    <location>
        <begin position="126"/>
        <end position="145"/>
    </location>
</feature>
<feature type="transmembrane region" description="Helical" evidence="6">
    <location>
        <begin position="361"/>
        <end position="381"/>
    </location>
</feature>
<evidence type="ECO:0000256" key="2">
    <source>
        <dbReference type="ARBA" id="ARBA00022475"/>
    </source>
</evidence>
<accession>A0A1M5YNA0</accession>
<comment type="subcellular location">
    <subcellularLocation>
        <location evidence="1">Cell membrane</location>
        <topology evidence="1">Multi-pass membrane protein</topology>
    </subcellularLocation>
</comment>
<dbReference type="EMBL" id="FQXV01000009">
    <property type="protein sequence ID" value="SHI13466.1"/>
    <property type="molecule type" value="Genomic_DNA"/>
</dbReference>
<keyword evidence="5 6" id="KW-0472">Membrane</keyword>
<dbReference type="Proteomes" id="UP000183995">
    <property type="component" value="Unassembled WGS sequence"/>
</dbReference>
<sequence length="472" mass="52392">MAAPGGQGRNTVDQYRKLAKNTVIVGIGSFSSKLLVFFLMPITTRILTKAEMGSYDLAFQTASLLYPVVSLGVANAILRFGLDKNEDKTDVFSTGLFTSLIGLLVLLAFVPLGGRVDAISQNTLGIYLYVFFATLHAVCSCFIRACEQVKLYAADGILCTVLMVLFTVLFLVVFKMGVTGYLLATSASNAVSIIFLFIRAKLYRYIRLRGLNRKTALAMLKYSVPLMPSMIFWWITNVSDRFLVTHFMGSAANGLYAVSNKAPQIIVIVSNIFSDAWLISAVTEGDRGRDNFFTKVFKSYQAVVFIGASGLIMCAQLVTRILVDASFFESWRFMPILVIATVFSCFVTFLQSIYFVEKKSVISLVTMFAGALVNVILNLFLIPAYGINGAALSTLICYIFVFVLRAVNTGNYIKIRFNILTLGANFLILMAQTYILLKELSYWPIYEAALFAIVLLLNFKPLLQSVQKIIKR</sequence>
<dbReference type="InterPro" id="IPR050833">
    <property type="entry name" value="Poly_Biosynth_Transport"/>
</dbReference>
<feature type="transmembrane region" description="Helical" evidence="6">
    <location>
        <begin position="302"/>
        <end position="323"/>
    </location>
</feature>
<reference evidence="7 8" key="1">
    <citation type="submission" date="2016-11" db="EMBL/GenBank/DDBJ databases">
        <authorList>
            <person name="Jaros S."/>
            <person name="Januszkiewicz K."/>
            <person name="Wedrychowicz H."/>
        </authorList>
    </citation>
    <scope>NUCLEOTIDE SEQUENCE [LARGE SCALE GENOMIC DNA]</scope>
    <source>
        <strain evidence="7 8">DSM 10068</strain>
    </source>
</reference>
<dbReference type="GO" id="GO:0005886">
    <property type="term" value="C:plasma membrane"/>
    <property type="evidence" value="ECO:0007669"/>
    <property type="project" value="UniProtKB-SubCell"/>
</dbReference>
<organism evidence="7 8">
    <name type="scientific">Sporobacter termitidis DSM 10068</name>
    <dbReference type="NCBI Taxonomy" id="1123282"/>
    <lineage>
        <taxon>Bacteria</taxon>
        <taxon>Bacillati</taxon>
        <taxon>Bacillota</taxon>
        <taxon>Clostridia</taxon>
        <taxon>Eubacteriales</taxon>
        <taxon>Oscillospiraceae</taxon>
        <taxon>Sporobacter</taxon>
    </lineage>
</organism>
<feature type="transmembrane region" description="Helical" evidence="6">
    <location>
        <begin position="419"/>
        <end position="437"/>
    </location>
</feature>
<dbReference type="Pfam" id="PF01943">
    <property type="entry name" value="Polysacc_synt"/>
    <property type="match status" value="1"/>
</dbReference>
<keyword evidence="3 6" id="KW-0812">Transmembrane</keyword>
<dbReference type="STRING" id="1123282.SAMN02745823_02695"/>
<feature type="transmembrane region" description="Helical" evidence="6">
    <location>
        <begin position="335"/>
        <end position="354"/>
    </location>
</feature>
<dbReference type="AlphaFoldDB" id="A0A1M5YNA0"/>